<evidence type="ECO:0000313" key="2">
    <source>
        <dbReference type="EMBL" id="KCZ71674.1"/>
    </source>
</evidence>
<dbReference type="SUPFAM" id="SSF46785">
    <property type="entry name" value="Winged helix' DNA-binding domain"/>
    <property type="match status" value="1"/>
</dbReference>
<evidence type="ECO:0000259" key="1">
    <source>
        <dbReference type="Pfam" id="PF01047"/>
    </source>
</evidence>
<dbReference type="InterPro" id="IPR011991">
    <property type="entry name" value="ArsR-like_HTH"/>
</dbReference>
<name>A0A062V7B4_9EURY</name>
<accession>A0A062V7B4</accession>
<organism evidence="2 3">
    <name type="scientific">Candidatus Methanoperedens nitratireducens</name>
    <dbReference type="NCBI Taxonomy" id="1392998"/>
    <lineage>
        <taxon>Archaea</taxon>
        <taxon>Methanobacteriati</taxon>
        <taxon>Methanobacteriota</taxon>
        <taxon>Stenosarchaea group</taxon>
        <taxon>Methanomicrobia</taxon>
        <taxon>Methanosarcinales</taxon>
        <taxon>ANME-2 cluster</taxon>
        <taxon>Candidatus Methanoperedentaceae</taxon>
        <taxon>Candidatus Methanoperedens</taxon>
    </lineage>
</organism>
<dbReference type="Pfam" id="PF01047">
    <property type="entry name" value="MarR"/>
    <property type="match status" value="1"/>
</dbReference>
<reference evidence="2 3" key="1">
    <citation type="journal article" date="2013" name="Nature">
        <title>Anaerobic oxidation of methane coupled to nitrate reduction in a novel archaeal lineage.</title>
        <authorList>
            <person name="Haroon M.F."/>
            <person name="Hu S."/>
            <person name="Shi Y."/>
            <person name="Imelfort M."/>
            <person name="Keller J."/>
            <person name="Hugenholtz P."/>
            <person name="Yuan Z."/>
            <person name="Tyson G.W."/>
        </authorList>
    </citation>
    <scope>NUCLEOTIDE SEQUENCE [LARGE SCALE GENOMIC DNA]</scope>
    <source>
        <strain evidence="2 3">ANME-2d</strain>
    </source>
</reference>
<protein>
    <submittedName>
        <fullName evidence="2">MarR family regulator</fullName>
    </submittedName>
</protein>
<proteinExistence type="predicted"/>
<dbReference type="OrthoDB" id="146808at2157"/>
<dbReference type="InterPro" id="IPR036388">
    <property type="entry name" value="WH-like_DNA-bd_sf"/>
</dbReference>
<comment type="caution">
    <text evidence="2">The sequence shown here is derived from an EMBL/GenBank/DDBJ whole genome shotgun (WGS) entry which is preliminary data.</text>
</comment>
<dbReference type="GO" id="GO:0003700">
    <property type="term" value="F:DNA-binding transcription factor activity"/>
    <property type="evidence" value="ECO:0007669"/>
    <property type="project" value="InterPro"/>
</dbReference>
<feature type="domain" description="HTH marR-type" evidence="1">
    <location>
        <begin position="17"/>
        <end position="60"/>
    </location>
</feature>
<keyword evidence="3" id="KW-1185">Reference proteome</keyword>
<dbReference type="CDD" id="cd00090">
    <property type="entry name" value="HTH_ARSR"/>
    <property type="match status" value="1"/>
</dbReference>
<dbReference type="InterPro" id="IPR000835">
    <property type="entry name" value="HTH_MarR-typ"/>
</dbReference>
<sequence>MMETDDLTKWVLTVDRRLLVMRTIHEHGLIKASEIAEKTGRSLQNISRALRELEEHELIECLTPMKHTWKRFILTEKGVLVFEKLRKNHLID</sequence>
<dbReference type="EMBL" id="JMIY01000005">
    <property type="protein sequence ID" value="KCZ71674.1"/>
    <property type="molecule type" value="Genomic_DNA"/>
</dbReference>
<dbReference type="AlphaFoldDB" id="A0A062V7B4"/>
<dbReference type="Proteomes" id="UP000027153">
    <property type="component" value="Unassembled WGS sequence"/>
</dbReference>
<evidence type="ECO:0000313" key="3">
    <source>
        <dbReference type="Proteomes" id="UP000027153"/>
    </source>
</evidence>
<dbReference type="Gene3D" id="1.10.10.10">
    <property type="entry name" value="Winged helix-like DNA-binding domain superfamily/Winged helix DNA-binding domain"/>
    <property type="match status" value="1"/>
</dbReference>
<dbReference type="InterPro" id="IPR036390">
    <property type="entry name" value="WH_DNA-bd_sf"/>
</dbReference>
<gene>
    <name evidence="2" type="ORF">ANME2D_02410</name>
</gene>